<name>A0A183E933_9BILA</name>
<dbReference type="Gene3D" id="1.20.58.60">
    <property type="match status" value="2"/>
</dbReference>
<accession>A0A183E933</accession>
<dbReference type="GO" id="GO:0005737">
    <property type="term" value="C:cytoplasm"/>
    <property type="evidence" value="ECO:0007669"/>
    <property type="project" value="TreeGrafter"/>
</dbReference>
<proteinExistence type="predicted"/>
<keyword evidence="1" id="KW-0344">Guanine-nucleotide releasing factor</keyword>
<evidence type="ECO:0000313" key="2">
    <source>
        <dbReference type="EMBL" id="VDN29870.1"/>
    </source>
</evidence>
<dbReference type="Pfam" id="PF00435">
    <property type="entry name" value="Spectrin"/>
    <property type="match status" value="1"/>
</dbReference>
<dbReference type="OrthoDB" id="10256089at2759"/>
<reference evidence="4" key="1">
    <citation type="submission" date="2016-06" db="UniProtKB">
        <authorList>
            <consortium name="WormBaseParasite"/>
        </authorList>
    </citation>
    <scope>IDENTIFICATION</scope>
</reference>
<dbReference type="InterPro" id="IPR051336">
    <property type="entry name" value="RhoGEF_Guanine_NuclExch_SF"/>
</dbReference>
<dbReference type="InterPro" id="IPR018159">
    <property type="entry name" value="Spectrin/alpha-actinin"/>
</dbReference>
<protein>
    <submittedName>
        <fullName evidence="4">F-BAR domain-containing protein</fullName>
    </submittedName>
</protein>
<dbReference type="AlphaFoldDB" id="A0A183E933"/>
<evidence type="ECO:0000313" key="3">
    <source>
        <dbReference type="Proteomes" id="UP000271098"/>
    </source>
</evidence>
<dbReference type="SUPFAM" id="SSF46966">
    <property type="entry name" value="Spectrin repeat"/>
    <property type="match status" value="2"/>
</dbReference>
<dbReference type="PANTHER" id="PTHR22826">
    <property type="entry name" value="RHO GUANINE EXCHANGE FACTOR-RELATED"/>
    <property type="match status" value="1"/>
</dbReference>
<dbReference type="GO" id="GO:0007411">
    <property type="term" value="P:axon guidance"/>
    <property type="evidence" value="ECO:0007669"/>
    <property type="project" value="TreeGrafter"/>
</dbReference>
<dbReference type="SMART" id="SM00150">
    <property type="entry name" value="SPEC"/>
    <property type="match status" value="1"/>
</dbReference>
<dbReference type="PANTHER" id="PTHR22826:SF106">
    <property type="entry name" value="TRIO, ISOFORM A"/>
    <property type="match status" value="1"/>
</dbReference>
<evidence type="ECO:0000256" key="1">
    <source>
        <dbReference type="ARBA" id="ARBA00022658"/>
    </source>
</evidence>
<keyword evidence="3" id="KW-1185">Reference proteome</keyword>
<dbReference type="EMBL" id="UYRT01085228">
    <property type="protein sequence ID" value="VDN29870.1"/>
    <property type="molecule type" value="Genomic_DNA"/>
</dbReference>
<dbReference type="InterPro" id="IPR002017">
    <property type="entry name" value="Spectrin_repeat"/>
</dbReference>
<reference evidence="2 3" key="2">
    <citation type="submission" date="2018-11" db="EMBL/GenBank/DDBJ databases">
        <authorList>
            <consortium name="Pathogen Informatics"/>
        </authorList>
    </citation>
    <scope>NUCLEOTIDE SEQUENCE [LARGE SCALE GENOMIC DNA]</scope>
</reference>
<dbReference type="GO" id="GO:0019898">
    <property type="term" value="C:extrinsic component of membrane"/>
    <property type="evidence" value="ECO:0007669"/>
    <property type="project" value="TreeGrafter"/>
</dbReference>
<dbReference type="GO" id="GO:0005085">
    <property type="term" value="F:guanyl-nucleotide exchange factor activity"/>
    <property type="evidence" value="ECO:0007669"/>
    <property type="project" value="UniProtKB-KW"/>
</dbReference>
<gene>
    <name evidence="2" type="ORF">GPUH_LOCUS17473</name>
</gene>
<dbReference type="WBParaSite" id="GPUH_0001749601-mRNA-1">
    <property type="protein sequence ID" value="GPUH_0001749601-mRNA-1"/>
    <property type="gene ID" value="GPUH_0001749601"/>
</dbReference>
<organism evidence="4">
    <name type="scientific">Gongylonema pulchrum</name>
    <dbReference type="NCBI Taxonomy" id="637853"/>
    <lineage>
        <taxon>Eukaryota</taxon>
        <taxon>Metazoa</taxon>
        <taxon>Ecdysozoa</taxon>
        <taxon>Nematoda</taxon>
        <taxon>Chromadorea</taxon>
        <taxon>Rhabditida</taxon>
        <taxon>Spirurina</taxon>
        <taxon>Spiruromorpha</taxon>
        <taxon>Spiruroidea</taxon>
        <taxon>Gongylonematidae</taxon>
        <taxon>Gongylonema</taxon>
    </lineage>
</organism>
<dbReference type="Proteomes" id="UP000271098">
    <property type="component" value="Unassembled WGS sequence"/>
</dbReference>
<evidence type="ECO:0000313" key="4">
    <source>
        <dbReference type="WBParaSite" id="GPUH_0001749601-mRNA-1"/>
    </source>
</evidence>
<sequence>MQVAQETHHCIEQCIQFNRARGKALVAIQKIQKEEAELLRMNTIPTTLEEALAAQNIHKDFQQSVESVTRSTSAFLDSTTQLISGGGIDVRAVNDLNEEVLDRWRRLVGLIEERNKLIKAGVVCYKTLHQGGCSYAQKTSEMFLKYIRRCETSPEHIRQHETRLLALKDDLRKRQQKILDLWTRKKQQLNRCHESCLLEATAAENAEWIAQDGEAFLRRAFEKKLNVAHREHLEVYMDEYVNFKAEAKQKRLKVRMMLELAEKFLATRDHHCAAIEHKMLDVRSGFERFSLRLAEYENILAATLGRKSDASKAKDEFSLDRKSDSSIEAKIEGERLANEEKRKMR</sequence>